<dbReference type="InterPro" id="IPR027417">
    <property type="entry name" value="P-loop_NTPase"/>
</dbReference>
<dbReference type="GO" id="GO:0006298">
    <property type="term" value="P:mismatch repair"/>
    <property type="evidence" value="ECO:0007669"/>
    <property type="project" value="InterPro"/>
</dbReference>
<feature type="transmembrane region" description="Helical" evidence="4">
    <location>
        <begin position="12"/>
        <end position="31"/>
    </location>
</feature>
<evidence type="ECO:0000313" key="7">
    <source>
        <dbReference type="Proteomes" id="UP000316614"/>
    </source>
</evidence>
<dbReference type="GO" id="GO:0005524">
    <property type="term" value="F:ATP binding"/>
    <property type="evidence" value="ECO:0007669"/>
    <property type="project" value="UniProtKB-KW"/>
</dbReference>
<name>A0A514CEK9_9BACT</name>
<evidence type="ECO:0000256" key="2">
    <source>
        <dbReference type="ARBA" id="ARBA00022840"/>
    </source>
</evidence>
<dbReference type="Proteomes" id="UP000316614">
    <property type="component" value="Chromosome"/>
</dbReference>
<proteinExistence type="predicted"/>
<dbReference type="OrthoDB" id="9801987at2"/>
<dbReference type="GO" id="GO:0030983">
    <property type="term" value="F:mismatched DNA binding"/>
    <property type="evidence" value="ECO:0007669"/>
    <property type="project" value="InterPro"/>
</dbReference>
<evidence type="ECO:0000256" key="1">
    <source>
        <dbReference type="ARBA" id="ARBA00022741"/>
    </source>
</evidence>
<organism evidence="6 7">
    <name type="scientific">Echinicola soli</name>
    <dbReference type="NCBI Taxonomy" id="2591634"/>
    <lineage>
        <taxon>Bacteria</taxon>
        <taxon>Pseudomonadati</taxon>
        <taxon>Bacteroidota</taxon>
        <taxon>Cytophagia</taxon>
        <taxon>Cytophagales</taxon>
        <taxon>Cyclobacteriaceae</taxon>
        <taxon>Echinicola</taxon>
    </lineage>
</organism>
<dbReference type="Gene3D" id="1.10.1420.10">
    <property type="match status" value="1"/>
</dbReference>
<dbReference type="InterPro" id="IPR000432">
    <property type="entry name" value="DNA_mismatch_repair_MutS_C"/>
</dbReference>
<dbReference type="EMBL" id="CP041253">
    <property type="protein sequence ID" value="QDH78285.1"/>
    <property type="molecule type" value="Genomic_DNA"/>
</dbReference>
<keyword evidence="1" id="KW-0547">Nucleotide-binding</keyword>
<dbReference type="SUPFAM" id="SSF52540">
    <property type="entry name" value="P-loop containing nucleoside triphosphate hydrolases"/>
    <property type="match status" value="1"/>
</dbReference>
<evidence type="ECO:0000313" key="6">
    <source>
        <dbReference type="EMBL" id="QDH78285.1"/>
    </source>
</evidence>
<dbReference type="AlphaFoldDB" id="A0A514CEK9"/>
<keyword evidence="3" id="KW-0238">DNA-binding</keyword>
<dbReference type="InterPro" id="IPR036187">
    <property type="entry name" value="DNA_mismatch_repair_MutS_sf"/>
</dbReference>
<keyword evidence="7" id="KW-1185">Reference proteome</keyword>
<keyword evidence="2" id="KW-0067">ATP-binding</keyword>
<keyword evidence="4" id="KW-0812">Transmembrane</keyword>
<protein>
    <recommendedName>
        <fullName evidence="5">DNA mismatch repair proteins mutS family domain-containing protein</fullName>
    </recommendedName>
</protein>
<feature type="domain" description="DNA mismatch repair proteins mutS family" evidence="5">
    <location>
        <begin position="289"/>
        <end position="470"/>
    </location>
</feature>
<dbReference type="PROSITE" id="PS51257">
    <property type="entry name" value="PROKAR_LIPOPROTEIN"/>
    <property type="match status" value="1"/>
</dbReference>
<dbReference type="PANTHER" id="PTHR11361">
    <property type="entry name" value="DNA MISMATCH REPAIR PROTEIN MUTS FAMILY MEMBER"/>
    <property type="match status" value="1"/>
</dbReference>
<dbReference type="GO" id="GO:0140664">
    <property type="term" value="F:ATP-dependent DNA damage sensor activity"/>
    <property type="evidence" value="ECO:0007669"/>
    <property type="project" value="InterPro"/>
</dbReference>
<keyword evidence="4" id="KW-0472">Membrane</keyword>
<sequence>MVIHRNSKKRFIVSATTFFSCFAVLITKTFLDMAFEIDPQTIRDLELFNDKPDGKSIFSFFNRTQTFGGKLQLKGLMQSPLDNMEELHRRSGIIRFFMHQGFTLPINSSQMDFIDHYFRVNKTVLKPNSIDGYFQKHFVRQNNKNDQYLIETGIEKMIFLLLALTGTLEKIPKIKVPVSLRQYFSLIQNYLDKPEIKAMLKELGPKPRKIKHYRYDYLFRHKYLLETRDLVKTIYLFDAFNAVAQTAISHQLCLADYSESPLPQLTITQLFHPFLEKPVRNSISTKAHQNICFLTGPNMAGKSTFLKSLGLAIYLAHLGFPVPATSMKTPIYKGLSTTINLPDDMGLGYSHFYSEVNRIKDVALHIQQKKQVFVIFDELFRGTNVKDAYEASLAVLEAFSCIKGSTFFISSHILEVAEKLHENNSILFRYFDASLKDQKLHYTYQLCKGISHERLGMYILQRESVIDILRSLK</sequence>
<dbReference type="KEGG" id="echi:FKX85_04215"/>
<dbReference type="Gene3D" id="3.40.50.300">
    <property type="entry name" value="P-loop containing nucleotide triphosphate hydrolases"/>
    <property type="match status" value="1"/>
</dbReference>
<evidence type="ECO:0000259" key="5">
    <source>
        <dbReference type="SMART" id="SM00534"/>
    </source>
</evidence>
<dbReference type="PANTHER" id="PTHR11361:SF34">
    <property type="entry name" value="DNA MISMATCH REPAIR PROTEIN MSH1, MITOCHONDRIAL"/>
    <property type="match status" value="1"/>
</dbReference>
<dbReference type="SMART" id="SM00534">
    <property type="entry name" value="MUTSac"/>
    <property type="match status" value="1"/>
</dbReference>
<reference evidence="6 7" key="1">
    <citation type="submission" date="2019-06" db="EMBL/GenBank/DDBJ databases">
        <title>Echinicola alkalisoli sp. nov. isolated from saline soil.</title>
        <authorList>
            <person name="Sun J.-Q."/>
            <person name="Xu L."/>
        </authorList>
    </citation>
    <scope>NUCLEOTIDE SEQUENCE [LARGE SCALE GENOMIC DNA]</scope>
    <source>
        <strain evidence="6 7">LN3S3</strain>
    </source>
</reference>
<dbReference type="InterPro" id="IPR045076">
    <property type="entry name" value="MutS"/>
</dbReference>
<gene>
    <name evidence="6" type="ORF">FKX85_04215</name>
</gene>
<evidence type="ECO:0000256" key="3">
    <source>
        <dbReference type="ARBA" id="ARBA00023125"/>
    </source>
</evidence>
<dbReference type="Pfam" id="PF00488">
    <property type="entry name" value="MutS_V"/>
    <property type="match status" value="1"/>
</dbReference>
<keyword evidence="4" id="KW-1133">Transmembrane helix</keyword>
<dbReference type="SUPFAM" id="SSF48334">
    <property type="entry name" value="DNA repair protein MutS, domain III"/>
    <property type="match status" value="1"/>
</dbReference>
<accession>A0A514CEK9</accession>
<evidence type="ECO:0000256" key="4">
    <source>
        <dbReference type="SAM" id="Phobius"/>
    </source>
</evidence>